<dbReference type="EMBL" id="JAOPKB010000002">
    <property type="protein sequence ID" value="MCU4972422.1"/>
    <property type="molecule type" value="Genomic_DNA"/>
</dbReference>
<name>A0ABT2QBX1_9EURY</name>
<accession>A0ABT2QBX1</accession>
<dbReference type="PANTHER" id="PTHR30532">
    <property type="entry name" value="IRON III DICITRATE-BINDING PERIPLASMIC PROTEIN"/>
    <property type="match status" value="1"/>
</dbReference>
<evidence type="ECO:0000256" key="2">
    <source>
        <dbReference type="ARBA" id="ARBA00022448"/>
    </source>
</evidence>
<evidence type="ECO:0000313" key="6">
    <source>
        <dbReference type="EMBL" id="MCU4972422.1"/>
    </source>
</evidence>
<protein>
    <submittedName>
        <fullName evidence="6">ABC transporter substrate-binding protein</fullName>
    </submittedName>
</protein>
<comment type="subcellular location">
    <subcellularLocation>
        <location evidence="1">Cell envelope</location>
    </subcellularLocation>
</comment>
<feature type="domain" description="Fe/B12 periplasmic-binding" evidence="5">
    <location>
        <begin position="173"/>
        <end position="369"/>
    </location>
</feature>
<keyword evidence="3" id="KW-0732">Signal</keyword>
<organism evidence="6 7">
    <name type="scientific">Natronoglomus mannanivorans</name>
    <dbReference type="NCBI Taxonomy" id="2979990"/>
    <lineage>
        <taxon>Archaea</taxon>
        <taxon>Methanobacteriati</taxon>
        <taxon>Methanobacteriota</taxon>
        <taxon>Stenosarchaea group</taxon>
        <taxon>Halobacteria</taxon>
        <taxon>Halobacteriales</taxon>
        <taxon>Natrialbaceae</taxon>
        <taxon>Natronoglomus</taxon>
    </lineage>
</organism>
<dbReference type="PROSITE" id="PS51257">
    <property type="entry name" value="PROKAR_LIPOPROTEIN"/>
    <property type="match status" value="1"/>
</dbReference>
<keyword evidence="2" id="KW-0813">Transport</keyword>
<dbReference type="RefSeq" id="WP_338007345.1">
    <property type="nucleotide sequence ID" value="NZ_JAOPKB010000002.1"/>
</dbReference>
<dbReference type="InterPro" id="IPR002491">
    <property type="entry name" value="ABC_transptr_periplasmic_BD"/>
</dbReference>
<feature type="compositionally biased region" description="Gly residues" evidence="4">
    <location>
        <begin position="34"/>
        <end position="46"/>
    </location>
</feature>
<evidence type="ECO:0000256" key="3">
    <source>
        <dbReference type="ARBA" id="ARBA00022729"/>
    </source>
</evidence>
<keyword evidence="7" id="KW-1185">Reference proteome</keyword>
<dbReference type="Gene3D" id="3.40.50.1980">
    <property type="entry name" value="Nitrogenase molybdenum iron protein domain"/>
    <property type="match status" value="2"/>
</dbReference>
<proteinExistence type="predicted"/>
<evidence type="ECO:0000259" key="5">
    <source>
        <dbReference type="Pfam" id="PF01497"/>
    </source>
</evidence>
<gene>
    <name evidence="6" type="ORF">OB955_06685</name>
</gene>
<dbReference type="Proteomes" id="UP001320972">
    <property type="component" value="Unassembled WGS sequence"/>
</dbReference>
<evidence type="ECO:0000256" key="4">
    <source>
        <dbReference type="SAM" id="MobiDB-lite"/>
    </source>
</evidence>
<sequence length="411" mass="44872">MNDGRHRSRRGVLRASAAIAGLGVVAGCVSDDGNGSGNGDGSGNGTENGIDGNDNETDGNDNGTDGDGNGAEDDDSDDASSGSYAVTMEPVGTVEFDSVPETWAANNGSWADMGIALGQEPPEAVYLTSRYHTQYYDEIPGVSVDKSDTTSLWEGELDPEEFLALSEGVDVFVMDPNFPVGRTDHWDESDIERIEATGTPFFGNSIFSRDYGWHDDYEYLTLYEAFEKLSQVFQEEQRYTAFESLHDEFQDEVEAVVPPAGDRPDVAILWPAGDGAFYPYTIDEGTSFKQWRDLGVTDALGEAGVSDFLSDRGTIDYENLLEIDPEVLLLRSHEALSAEEFREEVVAEMETHSVASDLTAVQNGDVYRGGPLYQGPIANLVLTERGAQQLYDVDEELFDRQEVSDIVDGDF</sequence>
<dbReference type="SUPFAM" id="SSF53807">
    <property type="entry name" value="Helical backbone' metal receptor"/>
    <property type="match status" value="1"/>
</dbReference>
<evidence type="ECO:0000313" key="7">
    <source>
        <dbReference type="Proteomes" id="UP001320972"/>
    </source>
</evidence>
<dbReference type="InterPro" id="IPR051313">
    <property type="entry name" value="Bact_iron-sidero_bind"/>
</dbReference>
<dbReference type="Pfam" id="PF01497">
    <property type="entry name" value="Peripla_BP_2"/>
    <property type="match status" value="1"/>
</dbReference>
<evidence type="ECO:0000256" key="1">
    <source>
        <dbReference type="ARBA" id="ARBA00004196"/>
    </source>
</evidence>
<comment type="caution">
    <text evidence="6">The sequence shown here is derived from an EMBL/GenBank/DDBJ whole genome shotgun (WGS) entry which is preliminary data.</text>
</comment>
<dbReference type="PANTHER" id="PTHR30532:SF1">
    <property type="entry name" value="IRON(3+)-HYDROXAMATE-BINDING PROTEIN FHUD"/>
    <property type="match status" value="1"/>
</dbReference>
<reference evidence="6 7" key="1">
    <citation type="submission" date="2022-09" db="EMBL/GenBank/DDBJ databases">
        <title>Enrichment on poylsaccharides allowed isolation of novel metabolic and taxonomic groups of Haloarchaea.</title>
        <authorList>
            <person name="Sorokin D.Y."/>
            <person name="Elcheninov A.G."/>
            <person name="Khizhniak T.V."/>
            <person name="Kolganova T.V."/>
            <person name="Kublanov I.V."/>
        </authorList>
    </citation>
    <scope>NUCLEOTIDE SEQUENCE [LARGE SCALE GENOMIC DNA]</scope>
    <source>
        <strain evidence="6 7">AArc-m2/3/4</strain>
    </source>
</reference>
<feature type="region of interest" description="Disordered" evidence="4">
    <location>
        <begin position="26"/>
        <end position="84"/>
    </location>
</feature>